<dbReference type="AlphaFoldDB" id="A0AA38GN12"/>
<proteinExistence type="predicted"/>
<protein>
    <submittedName>
        <fullName evidence="1">Uncharacterized protein</fullName>
    </submittedName>
</protein>
<evidence type="ECO:0000313" key="1">
    <source>
        <dbReference type="EMBL" id="KAH9324853.1"/>
    </source>
</evidence>
<sequence length="54" mass="6147">MDLRFDNFKDSLLTAIQNGLHNGPISFEVYPNYPVSLTKDDLLKEVLKLHLATT</sequence>
<reference evidence="1 2" key="1">
    <citation type="journal article" date="2021" name="Nat. Plants">
        <title>The Taxus genome provides insights into paclitaxel biosynthesis.</title>
        <authorList>
            <person name="Xiong X."/>
            <person name="Gou J."/>
            <person name="Liao Q."/>
            <person name="Li Y."/>
            <person name="Zhou Q."/>
            <person name="Bi G."/>
            <person name="Li C."/>
            <person name="Du R."/>
            <person name="Wang X."/>
            <person name="Sun T."/>
            <person name="Guo L."/>
            <person name="Liang H."/>
            <person name="Lu P."/>
            <person name="Wu Y."/>
            <person name="Zhang Z."/>
            <person name="Ro D.K."/>
            <person name="Shang Y."/>
            <person name="Huang S."/>
            <person name="Yan J."/>
        </authorList>
    </citation>
    <scope>NUCLEOTIDE SEQUENCE [LARGE SCALE GENOMIC DNA]</scope>
    <source>
        <strain evidence="1">Ta-2019</strain>
    </source>
</reference>
<organism evidence="1 2">
    <name type="scientific">Taxus chinensis</name>
    <name type="common">Chinese yew</name>
    <name type="synonym">Taxus wallichiana var. chinensis</name>
    <dbReference type="NCBI Taxonomy" id="29808"/>
    <lineage>
        <taxon>Eukaryota</taxon>
        <taxon>Viridiplantae</taxon>
        <taxon>Streptophyta</taxon>
        <taxon>Embryophyta</taxon>
        <taxon>Tracheophyta</taxon>
        <taxon>Spermatophyta</taxon>
        <taxon>Pinopsida</taxon>
        <taxon>Pinidae</taxon>
        <taxon>Conifers II</taxon>
        <taxon>Cupressales</taxon>
        <taxon>Taxaceae</taxon>
        <taxon>Taxus</taxon>
    </lineage>
</organism>
<gene>
    <name evidence="1" type="ORF">KI387_005031</name>
</gene>
<accession>A0AA38GN12</accession>
<comment type="caution">
    <text evidence="1">The sequence shown here is derived from an EMBL/GenBank/DDBJ whole genome shotgun (WGS) entry which is preliminary data.</text>
</comment>
<dbReference type="EMBL" id="JAHRHJ020000002">
    <property type="protein sequence ID" value="KAH9324853.1"/>
    <property type="molecule type" value="Genomic_DNA"/>
</dbReference>
<feature type="non-terminal residue" evidence="1">
    <location>
        <position position="54"/>
    </location>
</feature>
<evidence type="ECO:0000313" key="2">
    <source>
        <dbReference type="Proteomes" id="UP000824469"/>
    </source>
</evidence>
<dbReference type="Proteomes" id="UP000824469">
    <property type="component" value="Unassembled WGS sequence"/>
</dbReference>
<dbReference type="Pfam" id="PF01107">
    <property type="entry name" value="MP"/>
    <property type="match status" value="1"/>
</dbReference>
<name>A0AA38GN12_TAXCH</name>
<dbReference type="InterPro" id="IPR028919">
    <property type="entry name" value="Viral_movement"/>
</dbReference>
<keyword evidence="2" id="KW-1185">Reference proteome</keyword>